<evidence type="ECO:0000256" key="1">
    <source>
        <dbReference type="ARBA" id="ARBA00004294"/>
    </source>
</evidence>
<accession>A0A7L2X639</accession>
<evidence type="ECO:0000256" key="9">
    <source>
        <dbReference type="ARBA" id="ARBA00023121"/>
    </source>
</evidence>
<dbReference type="GO" id="GO:0035694">
    <property type="term" value="P:mitochondrial protein catabolic process"/>
    <property type="evidence" value="ECO:0007669"/>
    <property type="project" value="InterPro"/>
</dbReference>
<name>A0A7L2X639_9PASS</name>
<evidence type="ECO:0000256" key="10">
    <source>
        <dbReference type="ARBA" id="ARBA00023128"/>
    </source>
</evidence>
<organism evidence="14 15">
    <name type="scientific">Erpornis zantholeuca</name>
    <dbReference type="NCBI Taxonomy" id="1112836"/>
    <lineage>
        <taxon>Eukaryota</taxon>
        <taxon>Metazoa</taxon>
        <taxon>Chordata</taxon>
        <taxon>Craniata</taxon>
        <taxon>Vertebrata</taxon>
        <taxon>Euteleostomi</taxon>
        <taxon>Archelosauria</taxon>
        <taxon>Archosauria</taxon>
        <taxon>Dinosauria</taxon>
        <taxon>Saurischia</taxon>
        <taxon>Theropoda</taxon>
        <taxon>Coelurosauria</taxon>
        <taxon>Aves</taxon>
        <taxon>Neognathae</taxon>
        <taxon>Neoaves</taxon>
        <taxon>Telluraves</taxon>
        <taxon>Australaves</taxon>
        <taxon>Passeriformes</taxon>
        <taxon>Sylvioidea</taxon>
        <taxon>Timaliidae</taxon>
        <taxon>Erpornis</taxon>
    </lineage>
</organism>
<comment type="caution">
    <text evidence="14">The sequence shown here is derived from an EMBL/GenBank/DDBJ whole genome shotgun (WGS) entry which is preliminary data.</text>
</comment>
<reference evidence="14 15" key="1">
    <citation type="submission" date="2019-09" db="EMBL/GenBank/DDBJ databases">
        <title>Bird 10,000 Genomes (B10K) Project - Family phase.</title>
        <authorList>
            <person name="Zhang G."/>
        </authorList>
    </citation>
    <scope>NUCLEOTIDE SEQUENCE [LARGE SCALE GENOMIC DNA]</scope>
    <source>
        <strain evidence="14">B10K-DU-002-58</strain>
        <tissue evidence="14">Muscle</tissue>
    </source>
</reference>
<dbReference type="GO" id="GO:0005759">
    <property type="term" value="C:mitochondrial matrix"/>
    <property type="evidence" value="ECO:0007669"/>
    <property type="project" value="UniProtKB-SubCell"/>
</dbReference>
<feature type="non-terminal residue" evidence="14">
    <location>
        <position position="207"/>
    </location>
</feature>
<dbReference type="GO" id="GO:0035695">
    <property type="term" value="P:mitophagy by internal vacuole formation"/>
    <property type="evidence" value="ECO:0007669"/>
    <property type="project" value="TreeGrafter"/>
</dbReference>
<evidence type="ECO:0000256" key="7">
    <source>
        <dbReference type="ARBA" id="ARBA00022787"/>
    </source>
</evidence>
<dbReference type="InterPro" id="IPR031981">
    <property type="entry name" value="MIEAP_C"/>
</dbReference>
<evidence type="ECO:0000256" key="8">
    <source>
        <dbReference type="ARBA" id="ARBA00023054"/>
    </source>
</evidence>
<dbReference type="PANTHER" id="PTHR21771">
    <property type="entry name" value="MITOCHONDRIA-EATING PROTEIN-RELATED"/>
    <property type="match status" value="1"/>
</dbReference>
<evidence type="ECO:0000256" key="4">
    <source>
        <dbReference type="ARBA" id="ARBA00008233"/>
    </source>
</evidence>
<keyword evidence="11" id="KW-0472">Membrane</keyword>
<sequence length="207" mass="23160">MRTCSPPRPGRIDAAHRTCLIARFSYLYAHDRLVAETLLRTCICNMEMVQRIIYIAAVESFHAAKAAFRKVKISVKDALALHHAGPESLEVAALEYIACHKDLFNVCQCVQAVICCMSSNPKIPCAPEIDFCVIRNLIRELCCLAFLMQTLVPPLDIAVGEDGEVFNKSMYHRSCDSDFTASLVAYHKWPALMERNVVIVKGEAVTR</sequence>
<dbReference type="PANTHER" id="PTHR21771:SF0">
    <property type="entry name" value="MITOCHONDRIA-EATING PROTEIN"/>
    <property type="match status" value="1"/>
</dbReference>
<comment type="subcellular location">
    <subcellularLocation>
        <location evidence="3">Cytoplasm</location>
    </subcellularLocation>
    <subcellularLocation>
        <location evidence="2">Mitochondrion matrix</location>
    </subcellularLocation>
    <subcellularLocation>
        <location evidence="1">Mitochondrion outer membrane</location>
    </subcellularLocation>
</comment>
<evidence type="ECO:0000256" key="11">
    <source>
        <dbReference type="ARBA" id="ARBA00023136"/>
    </source>
</evidence>
<protein>
    <recommendedName>
        <fullName evidence="5">Mitochondria-eating protein</fullName>
    </recommendedName>
    <alternativeName>
        <fullName evidence="12">Spermatogenesis-associated protein 18</fullName>
    </alternativeName>
</protein>
<evidence type="ECO:0000256" key="6">
    <source>
        <dbReference type="ARBA" id="ARBA00022490"/>
    </source>
</evidence>
<evidence type="ECO:0000256" key="2">
    <source>
        <dbReference type="ARBA" id="ARBA00004305"/>
    </source>
</evidence>
<dbReference type="InterPro" id="IPR026169">
    <property type="entry name" value="MIEAP"/>
</dbReference>
<keyword evidence="10" id="KW-0496">Mitochondrion</keyword>
<dbReference type="GO" id="GO:0005741">
    <property type="term" value="C:mitochondrial outer membrane"/>
    <property type="evidence" value="ECO:0007669"/>
    <property type="project" value="UniProtKB-SubCell"/>
</dbReference>
<feature type="domain" description="Mitochondria-eating protein C-terminal" evidence="13">
    <location>
        <begin position="17"/>
        <end position="206"/>
    </location>
</feature>
<keyword evidence="8" id="KW-0175">Coiled coil</keyword>
<evidence type="ECO:0000313" key="15">
    <source>
        <dbReference type="Proteomes" id="UP000545329"/>
    </source>
</evidence>
<dbReference type="GO" id="GO:0008289">
    <property type="term" value="F:lipid binding"/>
    <property type="evidence" value="ECO:0007669"/>
    <property type="project" value="UniProtKB-KW"/>
</dbReference>
<dbReference type="AlphaFoldDB" id="A0A7L2X639"/>
<keyword evidence="7" id="KW-1000">Mitochondrion outer membrane</keyword>
<evidence type="ECO:0000256" key="5">
    <source>
        <dbReference type="ARBA" id="ARBA00019863"/>
    </source>
</evidence>
<comment type="similarity">
    <text evidence="4">Belongs to the MIEAP family.</text>
</comment>
<evidence type="ECO:0000313" key="14">
    <source>
        <dbReference type="EMBL" id="NXS77189.1"/>
    </source>
</evidence>
<dbReference type="EMBL" id="VZTN01000008">
    <property type="protein sequence ID" value="NXS77189.1"/>
    <property type="molecule type" value="Genomic_DNA"/>
</dbReference>
<keyword evidence="6" id="KW-0963">Cytoplasm</keyword>
<evidence type="ECO:0000256" key="12">
    <source>
        <dbReference type="ARBA" id="ARBA00032687"/>
    </source>
</evidence>
<keyword evidence="9" id="KW-0446">Lipid-binding</keyword>
<dbReference type="OrthoDB" id="5966837at2759"/>
<evidence type="ECO:0000259" key="13">
    <source>
        <dbReference type="Pfam" id="PF16026"/>
    </source>
</evidence>
<evidence type="ECO:0000256" key="3">
    <source>
        <dbReference type="ARBA" id="ARBA00004496"/>
    </source>
</evidence>
<dbReference type="Proteomes" id="UP000545329">
    <property type="component" value="Unassembled WGS sequence"/>
</dbReference>
<keyword evidence="15" id="KW-1185">Reference proteome</keyword>
<proteinExistence type="inferred from homology"/>
<gene>
    <name evidence="14" type="primary">Spata18</name>
    <name evidence="14" type="ORF">ERPZAN_R09847</name>
</gene>
<dbReference type="Pfam" id="PF16026">
    <property type="entry name" value="MIEAP"/>
    <property type="match status" value="1"/>
</dbReference>
<feature type="non-terminal residue" evidence="14">
    <location>
        <position position="1"/>
    </location>
</feature>